<feature type="transmembrane region" description="Helical" evidence="1">
    <location>
        <begin position="98"/>
        <end position="125"/>
    </location>
</feature>
<evidence type="ECO:0000313" key="2">
    <source>
        <dbReference type="EMBL" id="RJP61895.1"/>
    </source>
</evidence>
<gene>
    <name evidence="2" type="ORF">C4541_00930</name>
</gene>
<protein>
    <recommendedName>
        <fullName evidence="4">Histidine kinase N-terminal 7TM region domain-containing protein</fullName>
    </recommendedName>
</protein>
<dbReference type="AlphaFoldDB" id="A0A3A4R9I0"/>
<comment type="caution">
    <text evidence="2">The sequence shown here is derived from an EMBL/GenBank/DDBJ whole genome shotgun (WGS) entry which is preliminary data.</text>
</comment>
<feature type="transmembrane region" description="Helical" evidence="1">
    <location>
        <begin position="218"/>
        <end position="237"/>
    </location>
</feature>
<reference evidence="2 3" key="1">
    <citation type="journal article" date="2017" name="ISME J.">
        <title>Energy and carbon metabolisms in a deep terrestrial subsurface fluid microbial community.</title>
        <authorList>
            <person name="Momper L."/>
            <person name="Jungbluth S.P."/>
            <person name="Lee M.D."/>
            <person name="Amend J.P."/>
        </authorList>
    </citation>
    <scope>NUCLEOTIDE SEQUENCE [LARGE SCALE GENOMIC DNA]</scope>
    <source>
        <strain evidence="2">SURF_26</strain>
    </source>
</reference>
<dbReference type="EMBL" id="QZJZ01000007">
    <property type="protein sequence ID" value="RJP61895.1"/>
    <property type="molecule type" value="Genomic_DNA"/>
</dbReference>
<feature type="transmembrane region" description="Helical" evidence="1">
    <location>
        <begin position="65"/>
        <end position="86"/>
    </location>
</feature>
<organism evidence="2 3">
    <name type="scientific">Candidatus Auribacter fodinae</name>
    <dbReference type="NCBI Taxonomy" id="2093366"/>
    <lineage>
        <taxon>Bacteria</taxon>
        <taxon>Pseudomonadati</taxon>
        <taxon>Candidatus Auribacterota</taxon>
        <taxon>Candidatus Auribacteria</taxon>
        <taxon>Candidatus Auribacterales</taxon>
        <taxon>Candidatus Auribacteraceae</taxon>
        <taxon>Candidatus Auribacter</taxon>
    </lineage>
</organism>
<feature type="transmembrane region" description="Helical" evidence="1">
    <location>
        <begin position="36"/>
        <end position="53"/>
    </location>
</feature>
<keyword evidence="1" id="KW-0472">Membrane</keyword>
<name>A0A3A4R9I0_9BACT</name>
<keyword evidence="1" id="KW-0812">Transmembrane</keyword>
<sequence>MSVEGYLLIIPLAVSLCIGLFLICRGDKAYQALNKAFSLWVLGNAFWYAQWILETVNMDMNRALFLFRLPLIVQLMIPSLFLYFILRFVNDRMTIPRMLFLWVPAILFGVLVIFDFMGSDLIIATLRLNNYGENTYGVVYRLPAFLIWLVYFVWYSVWGAGVLLAHVVRTAVVFHDASFRNLVAQRTFLLASLSLLAFILGLTLDIIIPIVYTRVFPVSSITTVFMVGFMGRLLVCVER</sequence>
<feature type="transmembrane region" description="Helical" evidence="1">
    <location>
        <begin position="188"/>
        <end position="212"/>
    </location>
</feature>
<accession>A0A3A4R9I0</accession>
<proteinExistence type="predicted"/>
<evidence type="ECO:0008006" key="4">
    <source>
        <dbReference type="Google" id="ProtNLM"/>
    </source>
</evidence>
<feature type="transmembrane region" description="Helical" evidence="1">
    <location>
        <begin position="6"/>
        <end position="24"/>
    </location>
</feature>
<dbReference type="Proteomes" id="UP000266426">
    <property type="component" value="Unassembled WGS sequence"/>
</dbReference>
<feature type="transmembrane region" description="Helical" evidence="1">
    <location>
        <begin position="145"/>
        <end position="168"/>
    </location>
</feature>
<evidence type="ECO:0000256" key="1">
    <source>
        <dbReference type="SAM" id="Phobius"/>
    </source>
</evidence>
<keyword evidence="1" id="KW-1133">Transmembrane helix</keyword>
<evidence type="ECO:0000313" key="3">
    <source>
        <dbReference type="Proteomes" id="UP000266426"/>
    </source>
</evidence>